<keyword evidence="2" id="KW-0378">Hydrolase</keyword>
<dbReference type="InterPro" id="IPR000868">
    <property type="entry name" value="Isochorismatase-like_dom"/>
</dbReference>
<dbReference type="Gene3D" id="3.40.50.850">
    <property type="entry name" value="Isochorismatase-like"/>
    <property type="match status" value="1"/>
</dbReference>
<protein>
    <submittedName>
        <fullName evidence="2">Putative isochorismatase</fullName>
        <ecNumber evidence="2">3.3.2.1</ecNumber>
    </submittedName>
</protein>
<sequence length="211" mass="22756">MQPGVVAPSIVIRAPSLVSEGRIMSIQSKFLLDPAKAVLVVIDVQEKLCAAMERSALQQLTKNTGILLESAKELAIPVIFTEQYVKGLGPTLGELRQRAPAAPGFEKMTFSCCGNDVFIKQLKQSGRTQIIVTGMETHVCVLQTVIDLLDDGFNVHLAKDAVMSRSSDNRQTAIEAMVLAGAVPTCTEAVVFQLLKIAGTDSFKKLSKLVK</sequence>
<name>A0A1J5S945_9ZZZZ</name>
<dbReference type="InterPro" id="IPR050993">
    <property type="entry name" value="Isochorismatase_domain"/>
</dbReference>
<dbReference type="Pfam" id="PF00857">
    <property type="entry name" value="Isochorismatase"/>
    <property type="match status" value="1"/>
</dbReference>
<dbReference type="GO" id="GO:0008908">
    <property type="term" value="F:isochorismatase activity"/>
    <property type="evidence" value="ECO:0007669"/>
    <property type="project" value="UniProtKB-EC"/>
</dbReference>
<dbReference type="EMBL" id="MLJW01000121">
    <property type="protein sequence ID" value="OIQ98283.1"/>
    <property type="molecule type" value="Genomic_DNA"/>
</dbReference>
<dbReference type="PANTHER" id="PTHR14119:SF3">
    <property type="entry name" value="ISOCHORISMATASE DOMAIN-CONTAINING PROTEIN 2"/>
    <property type="match status" value="1"/>
</dbReference>
<dbReference type="SUPFAM" id="SSF52499">
    <property type="entry name" value="Isochorismatase-like hydrolases"/>
    <property type="match status" value="1"/>
</dbReference>
<feature type="domain" description="Isochorismatase-like" evidence="1">
    <location>
        <begin position="38"/>
        <end position="188"/>
    </location>
</feature>
<dbReference type="InterPro" id="IPR036380">
    <property type="entry name" value="Isochorismatase-like_sf"/>
</dbReference>
<dbReference type="EC" id="3.3.2.1" evidence="2"/>
<dbReference type="PANTHER" id="PTHR14119">
    <property type="entry name" value="HYDROLASE"/>
    <property type="match status" value="1"/>
</dbReference>
<dbReference type="AlphaFoldDB" id="A0A1J5S945"/>
<accession>A0A1J5S945</accession>
<evidence type="ECO:0000259" key="1">
    <source>
        <dbReference type="Pfam" id="PF00857"/>
    </source>
</evidence>
<reference evidence="2" key="1">
    <citation type="submission" date="2016-10" db="EMBL/GenBank/DDBJ databases">
        <title>Sequence of Gallionella enrichment culture.</title>
        <authorList>
            <person name="Poehlein A."/>
            <person name="Muehling M."/>
            <person name="Daniel R."/>
        </authorList>
    </citation>
    <scope>NUCLEOTIDE SEQUENCE</scope>
</reference>
<evidence type="ECO:0000313" key="2">
    <source>
        <dbReference type="EMBL" id="OIQ98283.1"/>
    </source>
</evidence>
<organism evidence="2">
    <name type="scientific">mine drainage metagenome</name>
    <dbReference type="NCBI Taxonomy" id="410659"/>
    <lineage>
        <taxon>unclassified sequences</taxon>
        <taxon>metagenomes</taxon>
        <taxon>ecological metagenomes</taxon>
    </lineage>
</organism>
<gene>
    <name evidence="2" type="primary">phzD_3</name>
    <name evidence="2" type="ORF">GALL_197120</name>
</gene>
<comment type="caution">
    <text evidence="2">The sequence shown here is derived from an EMBL/GenBank/DDBJ whole genome shotgun (WGS) entry which is preliminary data.</text>
</comment>
<proteinExistence type="predicted"/>
<dbReference type="CDD" id="cd01012">
    <property type="entry name" value="YcaC_related"/>
    <property type="match status" value="1"/>
</dbReference>